<gene>
    <name evidence="5" type="ORF">G3N53_16535</name>
</gene>
<feature type="domain" description="Sialidase" evidence="4">
    <location>
        <begin position="322"/>
        <end position="557"/>
    </location>
</feature>
<dbReference type="GO" id="GO:0004308">
    <property type="term" value="F:exo-alpha-sialidase activity"/>
    <property type="evidence" value="ECO:0007669"/>
    <property type="project" value="UniProtKB-EC"/>
</dbReference>
<evidence type="ECO:0000256" key="2">
    <source>
        <dbReference type="ARBA" id="ARBA00009348"/>
    </source>
</evidence>
<dbReference type="CDD" id="cd15482">
    <property type="entry name" value="Sialidase_non-viral"/>
    <property type="match status" value="1"/>
</dbReference>
<dbReference type="PANTHER" id="PTHR10628">
    <property type="entry name" value="SIALIDASE"/>
    <property type="match status" value="1"/>
</dbReference>
<evidence type="ECO:0000259" key="4">
    <source>
        <dbReference type="Pfam" id="PF13088"/>
    </source>
</evidence>
<accession>A0A7X5LVW5</accession>
<organism evidence="5 6">
    <name type="scientific">Acinetobacter baumannii</name>
    <dbReference type="NCBI Taxonomy" id="470"/>
    <lineage>
        <taxon>Bacteria</taxon>
        <taxon>Pseudomonadati</taxon>
        <taxon>Pseudomonadota</taxon>
        <taxon>Gammaproteobacteria</taxon>
        <taxon>Moraxellales</taxon>
        <taxon>Moraxellaceae</taxon>
        <taxon>Acinetobacter</taxon>
        <taxon>Acinetobacter calcoaceticus/baumannii complex</taxon>
    </lineage>
</organism>
<sequence length="594" mass="65744">MADEIITRQQLIEASADAESLQKFISGSDIEDVLTRLGMIYPTLAKLVRILMETGGWKAYQTEAELLATTPTVNPSVGYAFDTKKMYLWNGTSWFNEGLSQLDQAKQYTDAKAILEAGSDLATLKDINGKTVFLIKKSGKFYIVGLPNDIASCINTLNGLIYTSNSSNLIESFDLNGRPSLTQNKSGDLILPNIGNLTLALKALKNDVSSQNSLNLPAAHISGKYADYVLTEAMPDFEHTDYLLKASDVNALNIFPHAVTMLRIPAITRIGKSKYLLFFEARENSSDFGMNSQGVATVNVDEATGIASVSNIQCLHAAFTDSENKLRTFMNACAVKLDSGRIICLYVRRYSTTEHQLYKSYSDDDGLTWSNYEDITSVKGSTGWNLLCPCSQGLVKRYGQHKGRIVFPLWTSGTAYITTAFRSGYVYSDDSGVTWHLGEFADYASASEVQCAEDLNGDMLFSIRLENATTPKIIARLSDSTKKYTMIQTNKPLTEATIMSGLIQGENKYDNTANKFQLTTCRTMSRQELLIHTSYDGGENWRTYLLPSTAGKSVAYSCIENISASKKFLMWETDDTVNFKYSVVALTNLVNEVQ</sequence>
<protein>
    <recommendedName>
        <fullName evidence="3">exo-alpha-sialidase</fullName>
        <ecNumber evidence="3">3.2.1.18</ecNumber>
    </recommendedName>
</protein>
<dbReference type="GO" id="GO:0009313">
    <property type="term" value="P:oligosaccharide catabolic process"/>
    <property type="evidence" value="ECO:0007669"/>
    <property type="project" value="TreeGrafter"/>
</dbReference>
<evidence type="ECO:0000256" key="1">
    <source>
        <dbReference type="ARBA" id="ARBA00000427"/>
    </source>
</evidence>
<dbReference type="AlphaFoldDB" id="A0A7X5LVW5"/>
<dbReference type="Proteomes" id="UP000470018">
    <property type="component" value="Unassembled WGS sequence"/>
</dbReference>
<proteinExistence type="inferred from homology"/>
<dbReference type="InterPro" id="IPR026856">
    <property type="entry name" value="Sialidase_fam"/>
</dbReference>
<dbReference type="InterPro" id="IPR011040">
    <property type="entry name" value="Sialidase"/>
</dbReference>
<evidence type="ECO:0000256" key="3">
    <source>
        <dbReference type="ARBA" id="ARBA00012733"/>
    </source>
</evidence>
<dbReference type="PANTHER" id="PTHR10628:SF30">
    <property type="entry name" value="EXO-ALPHA-SIALIDASE"/>
    <property type="match status" value="1"/>
</dbReference>
<dbReference type="EC" id="3.2.1.18" evidence="3"/>
<comment type="caution">
    <text evidence="5">The sequence shown here is derived from an EMBL/GenBank/DDBJ whole genome shotgun (WGS) entry which is preliminary data.</text>
</comment>
<dbReference type="RefSeq" id="WP_163093718.1">
    <property type="nucleotide sequence ID" value="NZ_JAAGTY010000024.1"/>
</dbReference>
<comment type="similarity">
    <text evidence="2">Belongs to the glycosyl hydrolase 33 family.</text>
</comment>
<dbReference type="EMBL" id="JAAGTY010000024">
    <property type="protein sequence ID" value="NDW42681.1"/>
    <property type="molecule type" value="Genomic_DNA"/>
</dbReference>
<dbReference type="SUPFAM" id="SSF50939">
    <property type="entry name" value="Sialidases"/>
    <property type="match status" value="1"/>
</dbReference>
<name>A0A7X5LVW5_ACIBA</name>
<dbReference type="InterPro" id="IPR036278">
    <property type="entry name" value="Sialidase_sf"/>
</dbReference>
<dbReference type="Gene3D" id="2.120.10.10">
    <property type="match status" value="1"/>
</dbReference>
<dbReference type="GO" id="GO:0016020">
    <property type="term" value="C:membrane"/>
    <property type="evidence" value="ECO:0007669"/>
    <property type="project" value="TreeGrafter"/>
</dbReference>
<dbReference type="GO" id="GO:0006689">
    <property type="term" value="P:ganglioside catabolic process"/>
    <property type="evidence" value="ECO:0007669"/>
    <property type="project" value="TreeGrafter"/>
</dbReference>
<evidence type="ECO:0000313" key="5">
    <source>
        <dbReference type="EMBL" id="NDW42681.1"/>
    </source>
</evidence>
<dbReference type="Pfam" id="PF13088">
    <property type="entry name" value="BNR_2"/>
    <property type="match status" value="1"/>
</dbReference>
<evidence type="ECO:0000313" key="6">
    <source>
        <dbReference type="Proteomes" id="UP000470018"/>
    </source>
</evidence>
<reference evidence="5 6" key="1">
    <citation type="submission" date="2020-02" db="EMBL/GenBank/DDBJ databases">
        <title>Whole genome shot-gun sequencing of clinical Carbapenem resistant A. baumannii.</title>
        <authorList>
            <person name="Veeraraghavan B."/>
            <person name="Mathur P."/>
            <person name="Vijayakumar S."/>
            <person name="Vasudevan K."/>
            <person name="Lincy M."/>
            <person name="Kirubananthan A."/>
        </authorList>
    </citation>
    <scope>NUCLEOTIDE SEQUENCE [LARGE SCALE GENOMIC DNA]</scope>
    <source>
        <strain evidence="5 6">SP816</strain>
    </source>
</reference>
<dbReference type="GO" id="GO:0005737">
    <property type="term" value="C:cytoplasm"/>
    <property type="evidence" value="ECO:0007669"/>
    <property type="project" value="TreeGrafter"/>
</dbReference>
<comment type="catalytic activity">
    <reaction evidence="1">
        <text>Hydrolysis of alpha-(2-&gt;3)-, alpha-(2-&gt;6)-, alpha-(2-&gt;8)- glycosidic linkages of terminal sialic acid residues in oligosaccharides, glycoproteins, glycolipids, colominic acid and synthetic substrates.</text>
        <dbReference type="EC" id="3.2.1.18"/>
    </reaction>
</comment>